<evidence type="ECO:0000313" key="3">
    <source>
        <dbReference type="EMBL" id="MBO1835468.1"/>
    </source>
</evidence>
<comment type="caution">
    <text evidence="4">The sequence shown here is derived from an EMBL/GenBank/DDBJ whole genome shotgun (WGS) entry which is preliminary data.</text>
</comment>
<reference evidence="4 5" key="1">
    <citation type="submission" date="2018-01" db="EMBL/GenBank/DDBJ databases">
        <title>Successful Treatment of Persistent Burkholderia cepacia Bacteremia with Ceftazidime-Avibactam.</title>
        <authorList>
            <person name="Tamma P."/>
            <person name="Fan Y."/>
            <person name="Bergman Y."/>
            <person name="Sick-Samuels A."/>
            <person name="Hsu A."/>
            <person name="Timp W."/>
            <person name="Simner P."/>
        </authorList>
    </citation>
    <scope>NUCLEOTIDE SEQUENCE [LARGE SCALE GENOMIC DNA]</scope>
    <source>
        <strain evidence="4 5">170816</strain>
    </source>
</reference>
<proteinExistence type="predicted"/>
<dbReference type="Proteomes" id="UP000611459">
    <property type="component" value="Unassembled WGS sequence"/>
</dbReference>
<organism evidence="4 5">
    <name type="scientific">Burkholderia contaminans</name>
    <dbReference type="NCBI Taxonomy" id="488447"/>
    <lineage>
        <taxon>Bacteria</taxon>
        <taxon>Pseudomonadati</taxon>
        <taxon>Pseudomonadota</taxon>
        <taxon>Betaproteobacteria</taxon>
        <taxon>Burkholderiales</taxon>
        <taxon>Burkholderiaceae</taxon>
        <taxon>Burkholderia</taxon>
        <taxon>Burkholderia cepacia complex</taxon>
    </lineage>
</organism>
<dbReference type="EMBL" id="PQVP01000004">
    <property type="protein sequence ID" value="POZ80359.1"/>
    <property type="molecule type" value="Genomic_DNA"/>
</dbReference>
<dbReference type="Proteomes" id="UP000238655">
    <property type="component" value="Unassembled WGS sequence"/>
</dbReference>
<gene>
    <name evidence="4" type="ORF">C3743_38540</name>
    <name evidence="3" type="ORF">J4M89_39420</name>
    <name evidence="2" type="ORF">JIN94_38805</name>
</gene>
<protein>
    <submittedName>
        <fullName evidence="4">Uncharacterized protein</fullName>
    </submittedName>
</protein>
<name>A0A2S5DMM4_9BURK</name>
<dbReference type="AlphaFoldDB" id="A0A2S5DMM4"/>
<evidence type="ECO:0000313" key="4">
    <source>
        <dbReference type="EMBL" id="POZ80359.1"/>
    </source>
</evidence>
<feature type="region of interest" description="Disordered" evidence="1">
    <location>
        <begin position="67"/>
        <end position="97"/>
    </location>
</feature>
<dbReference type="EMBL" id="JAENIB010000038">
    <property type="protein sequence ID" value="MBK1935846.1"/>
    <property type="molecule type" value="Genomic_DNA"/>
</dbReference>
<feature type="compositionally biased region" description="Polar residues" evidence="1">
    <location>
        <begin position="86"/>
        <end position="97"/>
    </location>
</feature>
<evidence type="ECO:0000313" key="2">
    <source>
        <dbReference type="EMBL" id="MBK1935846.1"/>
    </source>
</evidence>
<accession>A0A2S5DMM4</accession>
<evidence type="ECO:0000313" key="6">
    <source>
        <dbReference type="Proteomes" id="UP000664048"/>
    </source>
</evidence>
<reference evidence="2" key="2">
    <citation type="submission" date="2021-01" db="EMBL/GenBank/DDBJ databases">
        <title>Outbreak of Burkholderia contaminns endophthalmitis traced to a clinical ventilation system.</title>
        <authorList>
            <person name="Lipuma J."/>
            <person name="Spilker T."/>
            <person name="Kratholm J."/>
        </authorList>
    </citation>
    <scope>NUCLEOTIDE SEQUENCE</scope>
    <source>
        <strain evidence="2">HI4954</strain>
    </source>
</reference>
<evidence type="ECO:0000313" key="5">
    <source>
        <dbReference type="Proteomes" id="UP000238655"/>
    </source>
</evidence>
<dbReference type="EMBL" id="JAGEMX010000032">
    <property type="protein sequence ID" value="MBO1835468.1"/>
    <property type="molecule type" value="Genomic_DNA"/>
</dbReference>
<dbReference type="Proteomes" id="UP000664048">
    <property type="component" value="Unassembled WGS sequence"/>
</dbReference>
<evidence type="ECO:0000256" key="1">
    <source>
        <dbReference type="SAM" id="MobiDB-lite"/>
    </source>
</evidence>
<reference evidence="3 6" key="3">
    <citation type="submission" date="2021-03" db="EMBL/GenBank/DDBJ databases">
        <title>Clinical course, treatment and visual outcome of an outbreak of Burkholderia contaminans endophthalmitis following cataract surgery.</title>
        <authorList>
            <person name="Lind C."/>
            <person name="Olsen K."/>
            <person name="Angelsen N.K."/>
            <person name="Krefting E.A."/>
            <person name="Fossen K."/>
            <person name="Gravningen K."/>
            <person name="Depoorter E."/>
            <person name="Vandamme P."/>
            <person name="Bertelsen G."/>
        </authorList>
    </citation>
    <scope>NUCLEOTIDE SEQUENCE [LARGE SCALE GENOMIC DNA]</scope>
    <source>
        <strain evidence="3 6">51242556</strain>
    </source>
</reference>
<keyword evidence="6" id="KW-1185">Reference proteome</keyword>
<sequence length="97" mass="10505">MHDGAAMTEISKIEWCDRTWFGAWAKRTGQVYDGIDSAAYDDGDARMLRVGKKLAGRTIDGVKHHAFSKPSRQMTVPPASAPTFAAGTSPSTCSMIQ</sequence>